<evidence type="ECO:0000313" key="3">
    <source>
        <dbReference type="Proteomes" id="UP000237271"/>
    </source>
</evidence>
<evidence type="ECO:0000256" key="1">
    <source>
        <dbReference type="SAM" id="MobiDB-lite"/>
    </source>
</evidence>
<feature type="compositionally biased region" description="Basic and acidic residues" evidence="1">
    <location>
        <begin position="1"/>
        <end position="13"/>
    </location>
</feature>
<keyword evidence="3" id="KW-1185">Reference proteome</keyword>
<dbReference type="Proteomes" id="UP000237271">
    <property type="component" value="Unassembled WGS sequence"/>
</dbReference>
<gene>
    <name evidence="2" type="ORF">PHPALM_28624</name>
</gene>
<evidence type="ECO:0000313" key="2">
    <source>
        <dbReference type="EMBL" id="POM62249.1"/>
    </source>
</evidence>
<reference evidence="2 3" key="1">
    <citation type="journal article" date="2017" name="Genome Biol. Evol.">
        <title>Phytophthora megakarya and P. palmivora, closely related causal agents of cacao black pod rot, underwent increases in genome sizes and gene numbers by different mechanisms.</title>
        <authorList>
            <person name="Ali S.S."/>
            <person name="Shao J."/>
            <person name="Lary D.J."/>
            <person name="Kronmiller B."/>
            <person name="Shen D."/>
            <person name="Strem M.D."/>
            <person name="Amoako-Attah I."/>
            <person name="Akrofi A.Y."/>
            <person name="Begoude B.A."/>
            <person name="Ten Hoopen G.M."/>
            <person name="Coulibaly K."/>
            <person name="Kebe B.I."/>
            <person name="Melnick R.L."/>
            <person name="Guiltinan M.J."/>
            <person name="Tyler B.M."/>
            <person name="Meinhardt L.W."/>
            <person name="Bailey B.A."/>
        </authorList>
    </citation>
    <scope>NUCLEOTIDE SEQUENCE [LARGE SCALE GENOMIC DNA]</scope>
    <source>
        <strain evidence="3">sbr112.9</strain>
    </source>
</reference>
<dbReference type="EMBL" id="NCKW01015621">
    <property type="protein sequence ID" value="POM62249.1"/>
    <property type="molecule type" value="Genomic_DNA"/>
</dbReference>
<accession>A0A2P4X9Q2</accession>
<feature type="region of interest" description="Disordered" evidence="1">
    <location>
        <begin position="1"/>
        <end position="114"/>
    </location>
</feature>
<sequence>MSEVESTREEGGRGRGRGGAPRQSRRTRGMQPEAQRPLDIVEKEARARNAAKRRAAREEKKAAEPMDAQEQPDSEDTIQGAHHVSLDAVTEDGQKESAPVGSGGDSSSDSSVEVVGVSVPDAPVQASVGGAAVVEYPAEEALVKPRPDEDVISVDDDAEEKMVPNETPTIKLEGPLSTVKEEVVLEDSQETSYLKLETSPPSDLQVLKSSFTSTPEAQPPSRSRMEIDLTVNEDPVKPEAPFSVDQMKTYVADQVRRWEQVTLEIVMSPTIEYTWPHPNPDFKSWYSAVVRTSEYVATRMSMASQSEAWIYEWSLVRLAPNAVVDFTSVAVYLKDLSPRECVAVLQTMFFDVGFRFRNLIPEWFRAQASQVDRSLTRAVAEDLQHLLTMELLEWREVTSGVPSRMLSPLDVLALTDTVEDMKPEDAEGDSLMSSYEAGLLGSECVERLKKAGVRVARSPATWRARAKAAPTFAATSTFDSVDEFSHVVWDVCPGQPKYCDPE</sequence>
<feature type="compositionally biased region" description="Low complexity" evidence="1">
    <location>
        <begin position="97"/>
        <end position="114"/>
    </location>
</feature>
<dbReference type="AlphaFoldDB" id="A0A2P4X9Q2"/>
<name>A0A2P4X9Q2_9STRA</name>
<comment type="caution">
    <text evidence="2">The sequence shown here is derived from an EMBL/GenBank/DDBJ whole genome shotgun (WGS) entry which is preliminary data.</text>
</comment>
<proteinExistence type="predicted"/>
<protein>
    <submittedName>
        <fullName evidence="2">Uncharacterized protein</fullName>
    </submittedName>
</protein>
<organism evidence="2 3">
    <name type="scientific">Phytophthora palmivora</name>
    <dbReference type="NCBI Taxonomy" id="4796"/>
    <lineage>
        <taxon>Eukaryota</taxon>
        <taxon>Sar</taxon>
        <taxon>Stramenopiles</taxon>
        <taxon>Oomycota</taxon>
        <taxon>Peronosporomycetes</taxon>
        <taxon>Peronosporales</taxon>
        <taxon>Peronosporaceae</taxon>
        <taxon>Phytophthora</taxon>
    </lineage>
</organism>